<dbReference type="EMBL" id="CAJNJA010011446">
    <property type="protein sequence ID" value="CAE7272694.1"/>
    <property type="molecule type" value="Genomic_DNA"/>
</dbReference>
<comment type="caution">
    <text evidence="1">The sequence shown here is derived from an EMBL/GenBank/DDBJ whole genome shotgun (WGS) entry which is preliminary data.</text>
</comment>
<accession>A0A812MZA9</accession>
<proteinExistence type="predicted"/>
<dbReference type="OrthoDB" id="422615at2759"/>
<organism evidence="1 2">
    <name type="scientific">Symbiodinium necroappetens</name>
    <dbReference type="NCBI Taxonomy" id="1628268"/>
    <lineage>
        <taxon>Eukaryota</taxon>
        <taxon>Sar</taxon>
        <taxon>Alveolata</taxon>
        <taxon>Dinophyceae</taxon>
        <taxon>Suessiales</taxon>
        <taxon>Symbiodiniaceae</taxon>
        <taxon>Symbiodinium</taxon>
    </lineage>
</organism>
<dbReference type="Proteomes" id="UP000601435">
    <property type="component" value="Unassembled WGS sequence"/>
</dbReference>
<gene>
    <name evidence="1" type="ORF">SNEC2469_LOCUS6564</name>
</gene>
<keyword evidence="2" id="KW-1185">Reference proteome</keyword>
<evidence type="ECO:0000313" key="1">
    <source>
        <dbReference type="EMBL" id="CAE7272694.1"/>
    </source>
</evidence>
<feature type="non-terminal residue" evidence="1">
    <location>
        <position position="1"/>
    </location>
</feature>
<dbReference type="AlphaFoldDB" id="A0A812MZA9"/>
<protein>
    <submittedName>
        <fullName evidence="1">Uncharacterized protein</fullName>
    </submittedName>
</protein>
<name>A0A812MZA9_9DINO</name>
<sequence>LEELRPVSAAKSVLSVLSTLADWCLAARSLVFGPISVQKSLRQSAEYHPSQPPPPPKLGATALQMPLSEARLPLHGGGQPDALAQAMLLQSRALTSLVSLPRSNGYFDRAGGYSRAVELQADLAQQDGAFFRAVVSSAARRMDPSALNLQPGKAVDKGLSLCRYLERYEAYQSHREYGLLQWTLARALDQASAGSPQRALDTVALAMVMIEQWTLDQGKTELGWWVAIALAEVKELDVLSTKRLEVGGVNPSRSRVSKDHLLVMGHGQLASLALCWPELKVLLLPPFSPCRRLALDALAREQPNQAQLDMIFLCVPVGVVCIWFLTSPRSAIFLVARASFLLLTLVQRASKGTPHLVSTGHWDIQPFLSPELWMPFVETKELMLLWDSRGLLRLQPGPFAPRELCRVFAAFKSPENDRMIGDRQMLVELSAKRGCQVLVGPPFSLRDLASTRAYASLLADLASRRAASREGDHLGVEFATQAVVIDDFFSISTASLAEVPPDTAPSDALLQTDSARKVLQAKAAYRKHELKGSDHKDVVGALTFKVAGASVDSSLATVADGHILVSAPIEKRLSLVFVSLQAARKAAGDLALLAALIPVMCSDVTTPFEESVFCSDSSLSKGAFCEAPVGERISSALWRSADKRGHSEPLAPAHAAAEASAQVLADPSPRPAWIEEPTKASLSKPLAMHYDFLEVFGGSRPVSAALRERGRSNSLVLDLSVSRQFDLASPRALEWILYLVQHGRVRSVFLSPPCTTFSVASWPSVRSHSVPWGFDLRDPKTFRGNKTACVAMLILRSCYCYRVPALLEQPLLSKMLWLPPFKAFLDLPGPLAKASAVYTPKLAVALAEVFLQALSSAPSSDTPREGLENVGVNDILLHSPWVVSRSWSWKKQKHINRLETDAAVNVLRTLALRGGDRRFALLVDSTAAKGALVKGRSAARLLRHSLRRAAALQIAAALYPAFHFAPTRLNASDAPTRDTELAEPSPLSVLQDLDTAATVPAAAAEEGTPLWPTTRPSASQEKGLLRTALCCLPACCVCVRVSLACHSFTRATQPMLPV</sequence>
<evidence type="ECO:0000313" key="2">
    <source>
        <dbReference type="Proteomes" id="UP000601435"/>
    </source>
</evidence>
<reference evidence="1" key="1">
    <citation type="submission" date="2021-02" db="EMBL/GenBank/DDBJ databases">
        <authorList>
            <person name="Dougan E. K."/>
            <person name="Rhodes N."/>
            <person name="Thang M."/>
            <person name="Chan C."/>
        </authorList>
    </citation>
    <scope>NUCLEOTIDE SEQUENCE</scope>
</reference>